<dbReference type="Proteomes" id="UP000494206">
    <property type="component" value="Unassembled WGS sequence"/>
</dbReference>
<keyword evidence="1" id="KW-0472">Membrane</keyword>
<evidence type="ECO:0000256" key="2">
    <source>
        <dbReference type="SAM" id="SignalP"/>
    </source>
</evidence>
<feature type="chain" id="PRO_5035812684" evidence="2">
    <location>
        <begin position="23"/>
        <end position="170"/>
    </location>
</feature>
<keyword evidence="1" id="KW-1133">Transmembrane helix</keyword>
<comment type="caution">
    <text evidence="3">The sequence shown here is derived from an EMBL/GenBank/DDBJ whole genome shotgun (WGS) entry which is preliminary data.</text>
</comment>
<keyword evidence="1" id="KW-0812">Transmembrane</keyword>
<dbReference type="AlphaFoldDB" id="A0A8S1F5A9"/>
<protein>
    <submittedName>
        <fullName evidence="3">Uncharacterized protein</fullName>
    </submittedName>
</protein>
<feature type="signal peptide" evidence="2">
    <location>
        <begin position="1"/>
        <end position="22"/>
    </location>
</feature>
<gene>
    <name evidence="3" type="ORF">CBOVIS_LOCUS9255</name>
</gene>
<name>A0A8S1F5A9_9PELO</name>
<accession>A0A8S1F5A9</accession>
<organism evidence="3 4">
    <name type="scientific">Caenorhabditis bovis</name>
    <dbReference type="NCBI Taxonomy" id="2654633"/>
    <lineage>
        <taxon>Eukaryota</taxon>
        <taxon>Metazoa</taxon>
        <taxon>Ecdysozoa</taxon>
        <taxon>Nematoda</taxon>
        <taxon>Chromadorea</taxon>
        <taxon>Rhabditida</taxon>
        <taxon>Rhabditina</taxon>
        <taxon>Rhabditomorpha</taxon>
        <taxon>Rhabditoidea</taxon>
        <taxon>Rhabditidae</taxon>
        <taxon>Peloderinae</taxon>
        <taxon>Caenorhabditis</taxon>
    </lineage>
</organism>
<evidence type="ECO:0000313" key="3">
    <source>
        <dbReference type="EMBL" id="CAB3407306.1"/>
    </source>
</evidence>
<dbReference type="EMBL" id="CADEPM010000006">
    <property type="protein sequence ID" value="CAB3407306.1"/>
    <property type="molecule type" value="Genomic_DNA"/>
</dbReference>
<keyword evidence="2" id="KW-0732">Signal</keyword>
<dbReference type="OrthoDB" id="5864510at2759"/>
<proteinExistence type="predicted"/>
<feature type="transmembrane region" description="Helical" evidence="1">
    <location>
        <begin position="48"/>
        <end position="80"/>
    </location>
</feature>
<evidence type="ECO:0000256" key="1">
    <source>
        <dbReference type="SAM" id="Phobius"/>
    </source>
</evidence>
<keyword evidence="4" id="KW-1185">Reference proteome</keyword>
<evidence type="ECO:0000313" key="4">
    <source>
        <dbReference type="Proteomes" id="UP000494206"/>
    </source>
</evidence>
<reference evidence="3 4" key="1">
    <citation type="submission" date="2020-04" db="EMBL/GenBank/DDBJ databases">
        <authorList>
            <person name="Laetsch R D."/>
            <person name="Stevens L."/>
            <person name="Kumar S."/>
            <person name="Blaxter L. M."/>
        </authorList>
    </citation>
    <scope>NUCLEOTIDE SEQUENCE [LARGE SCALE GENOMIC DNA]</scope>
</reference>
<sequence length="170" mass="19136">MIQQLRSLTLLVAISLIVFCRCHQDDESQTRVKRNYYGGYDMYGDDFWYAGRIIGLIIGICLLLFCCCLPCVCLAGIWFAGCLVLATRSPPVTSQPTTVSYNVAGDANYSSRQQQPRQIVVDSSPRDSEISRVMMPGDQVIYQAEDRYYTSSTAPPPAPAHRTEHYSTRY</sequence>